<accession>A0A2S9PZU0</accession>
<evidence type="ECO:0008006" key="5">
    <source>
        <dbReference type="Google" id="ProtNLM"/>
    </source>
</evidence>
<feature type="signal peptide" evidence="2">
    <location>
        <begin position="1"/>
        <end position="27"/>
    </location>
</feature>
<keyword evidence="2" id="KW-0732">Signal</keyword>
<feature type="region of interest" description="Disordered" evidence="1">
    <location>
        <begin position="29"/>
        <end position="49"/>
    </location>
</feature>
<evidence type="ECO:0000256" key="2">
    <source>
        <dbReference type="SAM" id="SignalP"/>
    </source>
</evidence>
<keyword evidence="4" id="KW-1185">Reference proteome</keyword>
<organism evidence="3 4">
    <name type="scientific">Streptomyces solincola</name>
    <dbReference type="NCBI Taxonomy" id="2100817"/>
    <lineage>
        <taxon>Bacteria</taxon>
        <taxon>Bacillati</taxon>
        <taxon>Actinomycetota</taxon>
        <taxon>Actinomycetes</taxon>
        <taxon>Kitasatosporales</taxon>
        <taxon>Streptomycetaceae</taxon>
        <taxon>Streptomyces</taxon>
    </lineage>
</organism>
<name>A0A2S9PZU0_9ACTN</name>
<dbReference type="EMBL" id="PVLV01000094">
    <property type="protein sequence ID" value="PRH79908.1"/>
    <property type="molecule type" value="Genomic_DNA"/>
</dbReference>
<evidence type="ECO:0000313" key="4">
    <source>
        <dbReference type="Proteomes" id="UP000239322"/>
    </source>
</evidence>
<sequence>MKSTRAMAVVVTLAGVTLLGAGVNAMAHDRGVPGSTTPKVQAAPTETPKDVAIDPTDLVIEAPVEEAPTEHRTDLVLDNLVWDTIPSWPTGDPEHILRIANDPGVEPGGKYFLWDDVENTRGGQFLIGSDVERPYVGDWKAAQFQAAGDSVQVRYGDPKKPTEAKTIASYKKAPVS</sequence>
<feature type="chain" id="PRO_5015597848" description="Secreted protein" evidence="2">
    <location>
        <begin position="28"/>
        <end position="176"/>
    </location>
</feature>
<evidence type="ECO:0000256" key="1">
    <source>
        <dbReference type="SAM" id="MobiDB-lite"/>
    </source>
</evidence>
<dbReference type="OrthoDB" id="10018322at2"/>
<reference evidence="3 4" key="1">
    <citation type="submission" date="2018-03" db="EMBL/GenBank/DDBJ databases">
        <title>Novel Streptomyces sp. from soil.</title>
        <authorList>
            <person name="Tan G.Y.A."/>
            <person name="Lee Z.Y."/>
        </authorList>
    </citation>
    <scope>NUCLEOTIDE SEQUENCE [LARGE SCALE GENOMIC DNA]</scope>
    <source>
        <strain evidence="3 4">ST5x</strain>
    </source>
</reference>
<comment type="caution">
    <text evidence="3">The sequence shown here is derived from an EMBL/GenBank/DDBJ whole genome shotgun (WGS) entry which is preliminary data.</text>
</comment>
<dbReference type="RefSeq" id="WP_105867979.1">
    <property type="nucleotide sequence ID" value="NZ_PVLV01000094.1"/>
</dbReference>
<dbReference type="AlphaFoldDB" id="A0A2S9PZU0"/>
<dbReference type="Proteomes" id="UP000239322">
    <property type="component" value="Unassembled WGS sequence"/>
</dbReference>
<proteinExistence type="predicted"/>
<gene>
    <name evidence="3" type="ORF">C6N75_07025</name>
</gene>
<evidence type="ECO:0000313" key="3">
    <source>
        <dbReference type="EMBL" id="PRH79908.1"/>
    </source>
</evidence>
<protein>
    <recommendedName>
        <fullName evidence="5">Secreted protein</fullName>
    </recommendedName>
</protein>
<feature type="region of interest" description="Disordered" evidence="1">
    <location>
        <begin position="153"/>
        <end position="176"/>
    </location>
</feature>